<dbReference type="RefSeq" id="WP_024633640.1">
    <property type="nucleotide sequence ID" value="NZ_JAROCD010000011.1"/>
</dbReference>
<dbReference type="Proteomes" id="UP001174205">
    <property type="component" value="Unassembled WGS sequence"/>
</dbReference>
<protein>
    <submittedName>
        <fullName evidence="1">Uncharacterized protein</fullName>
    </submittedName>
</protein>
<accession>A0ABT8JHK9</accession>
<name>A0ABT8JHK9_9BACL</name>
<reference evidence="1" key="1">
    <citation type="submission" date="2023-03" db="EMBL/GenBank/DDBJ databases">
        <title>MT1 and MT2 Draft Genomes of Novel Species.</title>
        <authorList>
            <person name="Venkateswaran K."/>
        </authorList>
    </citation>
    <scope>NUCLEOTIDE SEQUENCE</scope>
    <source>
        <strain evidence="1">F6_3S_P_1C</strain>
    </source>
</reference>
<evidence type="ECO:0000313" key="2">
    <source>
        <dbReference type="Proteomes" id="UP001174205"/>
    </source>
</evidence>
<sequence length="107" mass="12139">MKKCPFCEVLIKQSVCHVCGRNFKKSKAVNNPDLGTEVEIEGSPIEGDIILVDGKNYFLYVESHYYWSTYLLKKNLKRDMRSDIVALSAEDVARGVILNRGVTLDKI</sequence>
<evidence type="ECO:0000313" key="1">
    <source>
        <dbReference type="EMBL" id="MDN4604036.1"/>
    </source>
</evidence>
<organism evidence="1 2">
    <name type="scientific">Paenibacillus vandeheii</name>
    <dbReference type="NCBI Taxonomy" id="3035917"/>
    <lineage>
        <taxon>Bacteria</taxon>
        <taxon>Bacillati</taxon>
        <taxon>Bacillota</taxon>
        <taxon>Bacilli</taxon>
        <taxon>Bacillales</taxon>
        <taxon>Paenibacillaceae</taxon>
        <taxon>Paenibacillus</taxon>
    </lineage>
</organism>
<gene>
    <name evidence="1" type="ORF">P5G61_22525</name>
</gene>
<keyword evidence="2" id="KW-1185">Reference proteome</keyword>
<proteinExistence type="predicted"/>
<comment type="caution">
    <text evidence="1">The sequence shown here is derived from an EMBL/GenBank/DDBJ whole genome shotgun (WGS) entry which is preliminary data.</text>
</comment>
<dbReference type="EMBL" id="JAROCD010000011">
    <property type="protein sequence ID" value="MDN4604036.1"/>
    <property type="molecule type" value="Genomic_DNA"/>
</dbReference>